<dbReference type="Proteomes" id="UP000265520">
    <property type="component" value="Unassembled WGS sequence"/>
</dbReference>
<feature type="non-terminal residue" evidence="4">
    <location>
        <position position="92"/>
    </location>
</feature>
<feature type="domain" description="DNA-directed DNA polymerase family A palm" evidence="3">
    <location>
        <begin position="33"/>
        <end position="92"/>
    </location>
</feature>
<dbReference type="InterPro" id="IPR001098">
    <property type="entry name" value="DNA-dir_DNA_pol_A_palm_dom"/>
</dbReference>
<evidence type="ECO:0000256" key="1">
    <source>
        <dbReference type="ARBA" id="ARBA00022705"/>
    </source>
</evidence>
<reference evidence="4 5" key="1">
    <citation type="journal article" date="2018" name="Front. Plant Sci.">
        <title>Red Clover (Trifolium pratense) and Zigzag Clover (T. medium) - A Picture of Genomic Similarities and Differences.</title>
        <authorList>
            <person name="Dluhosova J."/>
            <person name="Istvanek J."/>
            <person name="Nedelnik J."/>
            <person name="Repkova J."/>
        </authorList>
    </citation>
    <scope>NUCLEOTIDE SEQUENCE [LARGE SCALE GENOMIC DNA]</scope>
    <source>
        <strain evidence="5">cv. 10/8</strain>
        <tissue evidence="4">Leaf</tissue>
    </source>
</reference>
<organism evidence="4 5">
    <name type="scientific">Trifolium medium</name>
    <dbReference type="NCBI Taxonomy" id="97028"/>
    <lineage>
        <taxon>Eukaryota</taxon>
        <taxon>Viridiplantae</taxon>
        <taxon>Streptophyta</taxon>
        <taxon>Embryophyta</taxon>
        <taxon>Tracheophyta</taxon>
        <taxon>Spermatophyta</taxon>
        <taxon>Magnoliopsida</taxon>
        <taxon>eudicotyledons</taxon>
        <taxon>Gunneridae</taxon>
        <taxon>Pentapetalae</taxon>
        <taxon>rosids</taxon>
        <taxon>fabids</taxon>
        <taxon>Fabales</taxon>
        <taxon>Fabaceae</taxon>
        <taxon>Papilionoideae</taxon>
        <taxon>50 kb inversion clade</taxon>
        <taxon>NPAAA clade</taxon>
        <taxon>Hologalegina</taxon>
        <taxon>IRL clade</taxon>
        <taxon>Trifolieae</taxon>
        <taxon>Trifolium</taxon>
    </lineage>
</organism>
<proteinExistence type="predicted"/>
<dbReference type="EMBL" id="LXQA010089304">
    <property type="protein sequence ID" value="MCI13714.1"/>
    <property type="molecule type" value="Genomic_DNA"/>
</dbReference>
<dbReference type="PANTHER" id="PTHR10133">
    <property type="entry name" value="DNA POLYMERASE I"/>
    <property type="match status" value="1"/>
</dbReference>
<dbReference type="GO" id="GO:0003887">
    <property type="term" value="F:DNA-directed DNA polymerase activity"/>
    <property type="evidence" value="ECO:0007669"/>
    <property type="project" value="InterPro"/>
</dbReference>
<dbReference type="InterPro" id="IPR043502">
    <property type="entry name" value="DNA/RNA_pol_sf"/>
</dbReference>
<dbReference type="InterPro" id="IPR002298">
    <property type="entry name" value="DNA_polymerase_A"/>
</dbReference>
<protein>
    <submittedName>
        <fullName evidence="4">DNA polymerase</fullName>
    </submittedName>
</protein>
<dbReference type="PRINTS" id="PR00868">
    <property type="entry name" value="DNAPOLI"/>
</dbReference>
<evidence type="ECO:0000313" key="5">
    <source>
        <dbReference type="Proteomes" id="UP000265520"/>
    </source>
</evidence>
<accession>A0A392PPG5</accession>
<sequence length="92" mass="10229">MPCKQHISKSAMNISLYLLYVSLIVSSCQGHNISGKDNRVHCSLNINTETGRLSARRPNLQNQPALEKDRYKIRQAFIAAPGNSLIVADYGQ</sequence>
<dbReference type="AlphaFoldDB" id="A0A392PPG5"/>
<dbReference type="Gene3D" id="3.30.70.370">
    <property type="match status" value="1"/>
</dbReference>
<dbReference type="GO" id="GO:0003677">
    <property type="term" value="F:DNA binding"/>
    <property type="evidence" value="ECO:0007669"/>
    <property type="project" value="InterPro"/>
</dbReference>
<evidence type="ECO:0000259" key="3">
    <source>
        <dbReference type="Pfam" id="PF00476"/>
    </source>
</evidence>
<keyword evidence="5" id="KW-1185">Reference proteome</keyword>
<dbReference type="SUPFAM" id="SSF56672">
    <property type="entry name" value="DNA/RNA polymerases"/>
    <property type="match status" value="1"/>
</dbReference>
<keyword evidence="1" id="KW-0235">DNA replication</keyword>
<feature type="chain" id="PRO_5017186050" evidence="2">
    <location>
        <begin position="31"/>
        <end position="92"/>
    </location>
</feature>
<dbReference type="PANTHER" id="PTHR10133:SF27">
    <property type="entry name" value="DNA POLYMERASE NU"/>
    <property type="match status" value="1"/>
</dbReference>
<dbReference type="GO" id="GO:0006261">
    <property type="term" value="P:DNA-templated DNA replication"/>
    <property type="evidence" value="ECO:0007669"/>
    <property type="project" value="InterPro"/>
</dbReference>
<evidence type="ECO:0000256" key="2">
    <source>
        <dbReference type="SAM" id="SignalP"/>
    </source>
</evidence>
<dbReference type="PROSITE" id="PS51257">
    <property type="entry name" value="PROKAR_LIPOPROTEIN"/>
    <property type="match status" value="1"/>
</dbReference>
<feature type="signal peptide" evidence="2">
    <location>
        <begin position="1"/>
        <end position="30"/>
    </location>
</feature>
<keyword evidence="2" id="KW-0732">Signal</keyword>
<comment type="caution">
    <text evidence="4">The sequence shown here is derived from an EMBL/GenBank/DDBJ whole genome shotgun (WGS) entry which is preliminary data.</text>
</comment>
<evidence type="ECO:0000313" key="4">
    <source>
        <dbReference type="EMBL" id="MCI13714.1"/>
    </source>
</evidence>
<name>A0A392PPG5_9FABA</name>
<dbReference type="Pfam" id="PF00476">
    <property type="entry name" value="DNA_pol_A"/>
    <property type="match status" value="1"/>
</dbReference>
<dbReference type="GO" id="GO:0006302">
    <property type="term" value="P:double-strand break repair"/>
    <property type="evidence" value="ECO:0007669"/>
    <property type="project" value="TreeGrafter"/>
</dbReference>